<gene>
    <name evidence="2" type="ORF">SAMN04488128_1156</name>
</gene>
<sequence length="518" mass="57720">MEILNTAAGVSPAAYRICQSIDRMEAPLTGADIKKVVPAKCAFMLELFRRTGEQAVWNDLITLAAQLKTYQESPGYNYTLYGGRMGIAWFYLGLYRTSGESQWLQEARQIAMDYLQGESFRYSIIATSGVATGLAGILLVLLHVYKETQDPEILEGLEKIVLQLAFRAKQGRKGIHWGNATNCEGANTGFKNGAAGIALVLSEVSRYFSSGILEALAAKALEYEADYQADPVSAGCPGSEAPYGEGFFLLKYMQIMETENGDGGLPEGLPLRSVFGPEGYDILDAYLQSAFRRTCSLLKSLRPNVLQAYYSEYGIPDIAAFEKYIEGWLAAVEEHTDVTAVRVEFEREQFILSVRRSLGFRCRPVADDEAGVEQLEAQMPLSTERFLSLRLVHAPSVRTRSWEETMDLSRVLTVPEFASFFQHYGARFCICYLSLDDTLQDINPGIIRLVFEQFDQPVTIREAAQRIVTFIQQQPAPALALLKDHYYVTDDEQLFGKIVNLVIDGARLHMAEGILVAT</sequence>
<accession>A0A1T4U7H3</accession>
<evidence type="ECO:0000313" key="3">
    <source>
        <dbReference type="Proteomes" id="UP000190367"/>
    </source>
</evidence>
<keyword evidence="1" id="KW-1133">Transmembrane helix</keyword>
<dbReference type="STRING" id="634771.SAMN04488128_1156"/>
<keyword evidence="1" id="KW-0812">Transmembrane</keyword>
<name>A0A1T4U7H3_9BACT</name>
<dbReference type="GO" id="GO:0031179">
    <property type="term" value="P:peptide modification"/>
    <property type="evidence" value="ECO:0007669"/>
    <property type="project" value="InterPro"/>
</dbReference>
<dbReference type="AlphaFoldDB" id="A0A1T4U7H3"/>
<proteinExistence type="predicted"/>
<dbReference type="Proteomes" id="UP000190367">
    <property type="component" value="Unassembled WGS sequence"/>
</dbReference>
<dbReference type="InterPro" id="IPR012341">
    <property type="entry name" value="6hp_glycosidase-like_sf"/>
</dbReference>
<keyword evidence="1" id="KW-0472">Membrane</keyword>
<dbReference type="Gene3D" id="1.50.10.10">
    <property type="match status" value="1"/>
</dbReference>
<dbReference type="InterPro" id="IPR007822">
    <property type="entry name" value="LANC-like"/>
</dbReference>
<dbReference type="RefSeq" id="WP_078673420.1">
    <property type="nucleotide sequence ID" value="NZ_FUWZ01000015.1"/>
</dbReference>
<protein>
    <submittedName>
        <fullName evidence="2">Lanthionine synthetase C-like protein</fullName>
    </submittedName>
</protein>
<dbReference type="EMBL" id="FUWZ01000015">
    <property type="protein sequence ID" value="SKA48613.1"/>
    <property type="molecule type" value="Genomic_DNA"/>
</dbReference>
<evidence type="ECO:0000313" key="2">
    <source>
        <dbReference type="EMBL" id="SKA48613.1"/>
    </source>
</evidence>
<feature type="transmembrane region" description="Helical" evidence="1">
    <location>
        <begin position="122"/>
        <end position="145"/>
    </location>
</feature>
<dbReference type="SUPFAM" id="SSF158745">
    <property type="entry name" value="LanC-like"/>
    <property type="match status" value="1"/>
</dbReference>
<dbReference type="PRINTS" id="PR01950">
    <property type="entry name" value="LANCSUPER"/>
</dbReference>
<organism evidence="2 3">
    <name type="scientific">Chitinophaga eiseniae</name>
    <dbReference type="NCBI Taxonomy" id="634771"/>
    <lineage>
        <taxon>Bacteria</taxon>
        <taxon>Pseudomonadati</taxon>
        <taxon>Bacteroidota</taxon>
        <taxon>Chitinophagia</taxon>
        <taxon>Chitinophagales</taxon>
        <taxon>Chitinophagaceae</taxon>
        <taxon>Chitinophaga</taxon>
    </lineage>
</organism>
<evidence type="ECO:0000256" key="1">
    <source>
        <dbReference type="SAM" id="Phobius"/>
    </source>
</evidence>
<keyword evidence="3" id="KW-1185">Reference proteome</keyword>
<dbReference type="Pfam" id="PF05147">
    <property type="entry name" value="LANC_like"/>
    <property type="match status" value="1"/>
</dbReference>
<reference evidence="3" key="1">
    <citation type="submission" date="2017-02" db="EMBL/GenBank/DDBJ databases">
        <authorList>
            <person name="Varghese N."/>
            <person name="Submissions S."/>
        </authorList>
    </citation>
    <scope>NUCLEOTIDE SEQUENCE [LARGE SCALE GENOMIC DNA]</scope>
    <source>
        <strain evidence="3">DSM 22224</strain>
    </source>
</reference>
<dbReference type="GO" id="GO:0005975">
    <property type="term" value="P:carbohydrate metabolic process"/>
    <property type="evidence" value="ECO:0007669"/>
    <property type="project" value="InterPro"/>
</dbReference>